<organism evidence="1 2">
    <name type="scientific">Streptomyces hydrogenans</name>
    <dbReference type="NCBI Taxonomy" id="1873719"/>
    <lineage>
        <taxon>Bacteria</taxon>
        <taxon>Bacillati</taxon>
        <taxon>Actinomycetota</taxon>
        <taxon>Actinomycetes</taxon>
        <taxon>Kitasatosporales</taxon>
        <taxon>Streptomycetaceae</taxon>
        <taxon>Streptomyces</taxon>
    </lineage>
</organism>
<comment type="caution">
    <text evidence="1">The sequence shown here is derived from an EMBL/GenBank/DDBJ whole genome shotgun (WGS) entry which is preliminary data.</text>
</comment>
<reference evidence="1" key="1">
    <citation type="submission" date="2024-05" db="EMBL/GenBank/DDBJ databases">
        <title>Whole genome shotgun sequence of Streptomyces hydrogenans NBRC 13475.</title>
        <authorList>
            <person name="Komaki H."/>
            <person name="Tamura T."/>
        </authorList>
    </citation>
    <scope>NUCLEOTIDE SEQUENCE</scope>
    <source>
        <strain evidence="1">NBRC 13475</strain>
    </source>
</reference>
<proteinExistence type="predicted"/>
<keyword evidence="2" id="KW-1185">Reference proteome</keyword>
<evidence type="ECO:0000313" key="1">
    <source>
        <dbReference type="EMBL" id="GHI20894.1"/>
    </source>
</evidence>
<dbReference type="RefSeq" id="WP_190223229.1">
    <property type="nucleotide sequence ID" value="NZ_BNBS01000028.1"/>
</dbReference>
<gene>
    <name evidence="1" type="ORF">Shyd_22650</name>
</gene>
<dbReference type="Proteomes" id="UP001052739">
    <property type="component" value="Unassembled WGS sequence"/>
</dbReference>
<sequence length="124" mass="13496">MGQVEDGKPYRWGGLFAALVAMRSLGDTGRIEEAPAREVAAAVSNPLNDSLGLLRGVGERLFAARERGGSAADAAVVIMTDIARLTPPRREARGTLSRREAKEFVQGYEARFAEYRKTWESLTG</sequence>
<name>A0ABQ3P7C0_9ACTN</name>
<accession>A0ABQ3P7C0</accession>
<dbReference type="EMBL" id="BNDW01000019">
    <property type="protein sequence ID" value="GHI20894.1"/>
    <property type="molecule type" value="Genomic_DNA"/>
</dbReference>
<evidence type="ECO:0000313" key="2">
    <source>
        <dbReference type="Proteomes" id="UP001052739"/>
    </source>
</evidence>
<protein>
    <submittedName>
        <fullName evidence="1">Uncharacterized protein</fullName>
    </submittedName>
</protein>